<keyword evidence="5" id="KW-0611">Plant defense</keyword>
<keyword evidence="7" id="KW-0812">Transmembrane</keyword>
<evidence type="ECO:0000313" key="12">
    <source>
        <dbReference type="EMBL" id="CAI9115299.1"/>
    </source>
</evidence>
<dbReference type="PANTHER" id="PTHR23155">
    <property type="entry name" value="DISEASE RESISTANCE PROTEIN RP"/>
    <property type="match status" value="1"/>
</dbReference>
<dbReference type="PRINTS" id="PR00364">
    <property type="entry name" value="DISEASERSIST"/>
</dbReference>
<dbReference type="AlphaFoldDB" id="A0AAV1E538"/>
<gene>
    <name evidence="12" type="ORF">OLC1_LOCUS21857</name>
</gene>
<dbReference type="InterPro" id="IPR036388">
    <property type="entry name" value="WH-like_DNA-bd_sf"/>
</dbReference>
<evidence type="ECO:0000259" key="8">
    <source>
        <dbReference type="Pfam" id="PF00931"/>
    </source>
</evidence>
<dbReference type="Gene3D" id="1.20.5.4130">
    <property type="match status" value="1"/>
</dbReference>
<evidence type="ECO:0000256" key="3">
    <source>
        <dbReference type="ARBA" id="ARBA00022737"/>
    </source>
</evidence>
<feature type="domain" description="Disease resistance R13L4/SHOC-2-like LRR" evidence="11">
    <location>
        <begin position="561"/>
        <end position="902"/>
    </location>
</feature>
<dbReference type="CDD" id="cd14798">
    <property type="entry name" value="RX-CC_like"/>
    <property type="match status" value="1"/>
</dbReference>
<keyword evidence="6" id="KW-0067">ATP-binding</keyword>
<dbReference type="FunFam" id="1.10.10.10:FF:000322">
    <property type="entry name" value="Probable disease resistance protein At1g63360"/>
    <property type="match status" value="1"/>
</dbReference>
<feature type="transmembrane region" description="Helical" evidence="7">
    <location>
        <begin position="979"/>
        <end position="1000"/>
    </location>
</feature>
<accession>A0AAV1E538</accession>
<dbReference type="InterPro" id="IPR058922">
    <property type="entry name" value="WHD_DRP"/>
</dbReference>
<dbReference type="InterPro" id="IPR055414">
    <property type="entry name" value="LRR_R13L4/SHOC2-like"/>
</dbReference>
<dbReference type="SUPFAM" id="SSF52058">
    <property type="entry name" value="L domain-like"/>
    <property type="match status" value="1"/>
</dbReference>
<dbReference type="Gene3D" id="1.10.8.430">
    <property type="entry name" value="Helical domain of apoptotic protease-activating factors"/>
    <property type="match status" value="1"/>
</dbReference>
<evidence type="ECO:0000256" key="5">
    <source>
        <dbReference type="ARBA" id="ARBA00022821"/>
    </source>
</evidence>
<dbReference type="InterPro" id="IPR032675">
    <property type="entry name" value="LRR_dom_sf"/>
</dbReference>
<dbReference type="Proteomes" id="UP001161247">
    <property type="component" value="Chromosome 8"/>
</dbReference>
<evidence type="ECO:0000259" key="10">
    <source>
        <dbReference type="Pfam" id="PF23559"/>
    </source>
</evidence>
<dbReference type="Gene3D" id="1.10.10.10">
    <property type="entry name" value="Winged helix-like DNA-binding domain superfamily/Winged helix DNA-binding domain"/>
    <property type="match status" value="1"/>
</dbReference>
<sequence>MADQVLSVLLFVSDRMLNFLSEEGRPFGGLRQEIQLISYEFGHMKAFLQKVAESKHDYDDSQLREWIRQVRDSAYDTEDVIDEFMILFAAPQRLLGFRGSVLRNINSITNFRGRHQLANKLQSLRGRIKNISEARLRYESHYERIIPQIPRRAWRDSKDDDALLAGEAQLVGIDESKKHLISEVLEGGSQLKVIAVLGMGGLGKTTLVKQVHDDATVKNNFQIRAWMTVSQTCDLEKLLKSLIRQLYSAFNEPVMPGMDSMGIYELKVVIRVFLQRARYEIVFDDMWDREFWDALKFVLPENRFGGNCVILTTRISEVAFAACNVGKGYVYRMKHLTFEDSWSLFCRETFKQNLCPSHLENVAEAIVGKCEGLPLAIVAISGLLATKDCSRIEEWERVRNKLRDDELEGTGRLERAKKILRLSYDDLPPTLKTCLLYTSIYPEDHEILCSRLIRLWVAERFVEARSGLAAEEVAWDYVQELANRSLIQVSGLNYRGYPFVIHIHYLLREVLVSESVEQNMMTIVGNSQMTTSSAMVVRRLVFHNSPIDDTISERHHHFSNLRSLIALGCKEPPSNALLTELIMSNKFLKVLNLHGVPMEEIPKSIFDLFHLNHLSLAYTKIKIVPQSIKKLRNLECLDLKNTNVKTLPMEILKLQKLHHLFVIQHVDFSNRDLGCYGFIPPSNMGKLTELQTLERVDASENDKTRILSEIGKLVRLRSLGITDIRPKDGKELCSSLVNLTSLRALRLTSSIEEKDKLLDLGHCFSPTSLPSIGHLSLRGRLEKMPPWIRNLERLRSIKLTWSCLKDGPLESLQYLPNLIEVSLIQAYEGESLCFKAGGFPKLQKLQLQNMKGLMWLRVEEGAMPKIKRLVLQELPLLEELPSGFENLRQLEELELWSVSSHLTMKLESEAFQECEEYEQIAHIPRVLLGFRRDGRWSLRVLSQKKRAITRAARQTFDTNDSVAATLVCDSAICSAAPSFWPLGFHLLLLVCFFLFLCIFIRKICMI</sequence>
<reference evidence="12" key="1">
    <citation type="submission" date="2023-03" db="EMBL/GenBank/DDBJ databases">
        <authorList>
            <person name="Julca I."/>
        </authorList>
    </citation>
    <scope>NUCLEOTIDE SEQUENCE</scope>
</reference>
<dbReference type="InterPro" id="IPR027417">
    <property type="entry name" value="P-loop_NTPase"/>
</dbReference>
<dbReference type="InterPro" id="IPR002182">
    <property type="entry name" value="NB-ARC"/>
</dbReference>
<dbReference type="Gene3D" id="3.40.50.300">
    <property type="entry name" value="P-loop containing nucleotide triphosphate hydrolases"/>
    <property type="match status" value="1"/>
</dbReference>
<feature type="domain" description="Disease resistance protein winged helix" evidence="10">
    <location>
        <begin position="440"/>
        <end position="509"/>
    </location>
</feature>
<dbReference type="InterPro" id="IPR041118">
    <property type="entry name" value="Rx_N"/>
</dbReference>
<dbReference type="GO" id="GO:0051607">
    <property type="term" value="P:defense response to virus"/>
    <property type="evidence" value="ECO:0007669"/>
    <property type="project" value="UniProtKB-ARBA"/>
</dbReference>
<dbReference type="Gene3D" id="3.80.10.10">
    <property type="entry name" value="Ribonuclease Inhibitor"/>
    <property type="match status" value="1"/>
</dbReference>
<evidence type="ECO:0000259" key="11">
    <source>
        <dbReference type="Pfam" id="PF23598"/>
    </source>
</evidence>
<name>A0AAV1E538_OLDCO</name>
<dbReference type="Pfam" id="PF18052">
    <property type="entry name" value="Rx_N"/>
    <property type="match status" value="1"/>
</dbReference>
<organism evidence="12 13">
    <name type="scientific">Oldenlandia corymbosa var. corymbosa</name>
    <dbReference type="NCBI Taxonomy" id="529605"/>
    <lineage>
        <taxon>Eukaryota</taxon>
        <taxon>Viridiplantae</taxon>
        <taxon>Streptophyta</taxon>
        <taxon>Embryophyta</taxon>
        <taxon>Tracheophyta</taxon>
        <taxon>Spermatophyta</taxon>
        <taxon>Magnoliopsida</taxon>
        <taxon>eudicotyledons</taxon>
        <taxon>Gunneridae</taxon>
        <taxon>Pentapetalae</taxon>
        <taxon>asterids</taxon>
        <taxon>lamiids</taxon>
        <taxon>Gentianales</taxon>
        <taxon>Rubiaceae</taxon>
        <taxon>Rubioideae</taxon>
        <taxon>Spermacoceae</taxon>
        <taxon>Hedyotis-Oldenlandia complex</taxon>
        <taxon>Oldenlandia</taxon>
    </lineage>
</organism>
<feature type="domain" description="NB-ARC" evidence="8">
    <location>
        <begin position="177"/>
        <end position="354"/>
    </location>
</feature>
<dbReference type="GO" id="GO:0098542">
    <property type="term" value="P:defense response to other organism"/>
    <property type="evidence" value="ECO:0007669"/>
    <property type="project" value="TreeGrafter"/>
</dbReference>
<dbReference type="Pfam" id="PF23559">
    <property type="entry name" value="WHD_DRP"/>
    <property type="match status" value="1"/>
</dbReference>
<dbReference type="InterPro" id="IPR044974">
    <property type="entry name" value="Disease_R_plants"/>
</dbReference>
<keyword evidence="2" id="KW-0433">Leucine-rich repeat</keyword>
<keyword evidence="7" id="KW-0472">Membrane</keyword>
<dbReference type="Pfam" id="PF00931">
    <property type="entry name" value="NB-ARC"/>
    <property type="match status" value="1"/>
</dbReference>
<evidence type="ECO:0000256" key="7">
    <source>
        <dbReference type="SAM" id="Phobius"/>
    </source>
</evidence>
<dbReference type="GO" id="GO:0043531">
    <property type="term" value="F:ADP binding"/>
    <property type="evidence" value="ECO:0007669"/>
    <property type="project" value="InterPro"/>
</dbReference>
<keyword evidence="4" id="KW-0547">Nucleotide-binding</keyword>
<dbReference type="InterPro" id="IPR042197">
    <property type="entry name" value="Apaf_helical"/>
</dbReference>
<evidence type="ECO:0000259" key="9">
    <source>
        <dbReference type="Pfam" id="PF18052"/>
    </source>
</evidence>
<dbReference type="PANTHER" id="PTHR23155:SF1205">
    <property type="entry name" value="DISEASE RESISTANCE PROTEIN RPM1"/>
    <property type="match status" value="1"/>
</dbReference>
<protein>
    <submittedName>
        <fullName evidence="12">OLC1v1016165C2</fullName>
    </submittedName>
</protein>
<feature type="domain" description="Disease resistance N-terminal" evidence="9">
    <location>
        <begin position="11"/>
        <end position="90"/>
    </location>
</feature>
<evidence type="ECO:0000256" key="4">
    <source>
        <dbReference type="ARBA" id="ARBA00022741"/>
    </source>
</evidence>
<comment type="similarity">
    <text evidence="1">Belongs to the disease resistance NB-LRR family.</text>
</comment>
<dbReference type="InterPro" id="IPR038005">
    <property type="entry name" value="RX-like_CC"/>
</dbReference>
<evidence type="ECO:0000313" key="13">
    <source>
        <dbReference type="Proteomes" id="UP001161247"/>
    </source>
</evidence>
<evidence type="ECO:0000256" key="1">
    <source>
        <dbReference type="ARBA" id="ARBA00008894"/>
    </source>
</evidence>
<dbReference type="FunFam" id="3.40.50.300:FF:001091">
    <property type="entry name" value="Probable disease resistance protein At1g61300"/>
    <property type="match status" value="1"/>
</dbReference>
<evidence type="ECO:0000256" key="6">
    <source>
        <dbReference type="ARBA" id="ARBA00022840"/>
    </source>
</evidence>
<keyword evidence="3" id="KW-0677">Repeat</keyword>
<keyword evidence="7" id="KW-1133">Transmembrane helix</keyword>
<dbReference type="Pfam" id="PF23598">
    <property type="entry name" value="LRR_14"/>
    <property type="match status" value="1"/>
</dbReference>
<proteinExistence type="inferred from homology"/>
<dbReference type="SUPFAM" id="SSF52540">
    <property type="entry name" value="P-loop containing nucleoside triphosphate hydrolases"/>
    <property type="match status" value="1"/>
</dbReference>
<keyword evidence="13" id="KW-1185">Reference proteome</keyword>
<dbReference type="GO" id="GO:0005524">
    <property type="term" value="F:ATP binding"/>
    <property type="evidence" value="ECO:0007669"/>
    <property type="project" value="UniProtKB-KW"/>
</dbReference>
<dbReference type="EMBL" id="OX459125">
    <property type="protein sequence ID" value="CAI9115299.1"/>
    <property type="molecule type" value="Genomic_DNA"/>
</dbReference>
<evidence type="ECO:0000256" key="2">
    <source>
        <dbReference type="ARBA" id="ARBA00022614"/>
    </source>
</evidence>